<dbReference type="OrthoDB" id="10436881at2759"/>
<name>A0A9N9DCC5_9GLOM</name>
<evidence type="ECO:0000313" key="3">
    <source>
        <dbReference type="Proteomes" id="UP000789396"/>
    </source>
</evidence>
<keyword evidence="1" id="KW-0175">Coiled coil</keyword>
<reference evidence="2" key="1">
    <citation type="submission" date="2021-06" db="EMBL/GenBank/DDBJ databases">
        <authorList>
            <person name="Kallberg Y."/>
            <person name="Tangrot J."/>
            <person name="Rosling A."/>
        </authorList>
    </citation>
    <scope>NUCLEOTIDE SEQUENCE</scope>
    <source>
        <strain evidence="2">IN212</strain>
    </source>
</reference>
<gene>
    <name evidence="2" type="ORF">RFULGI_LOCUS7722</name>
</gene>
<accession>A0A9N9DCC5</accession>
<protein>
    <submittedName>
        <fullName evidence="2">4303_t:CDS:1</fullName>
    </submittedName>
</protein>
<feature type="coiled-coil region" evidence="1">
    <location>
        <begin position="148"/>
        <end position="196"/>
    </location>
</feature>
<keyword evidence="3" id="KW-1185">Reference proteome</keyword>
<dbReference type="EMBL" id="CAJVPZ010011541">
    <property type="protein sequence ID" value="CAG8631093.1"/>
    <property type="molecule type" value="Genomic_DNA"/>
</dbReference>
<evidence type="ECO:0000313" key="2">
    <source>
        <dbReference type="EMBL" id="CAG8631093.1"/>
    </source>
</evidence>
<organism evidence="2 3">
    <name type="scientific">Racocetra fulgida</name>
    <dbReference type="NCBI Taxonomy" id="60492"/>
    <lineage>
        <taxon>Eukaryota</taxon>
        <taxon>Fungi</taxon>
        <taxon>Fungi incertae sedis</taxon>
        <taxon>Mucoromycota</taxon>
        <taxon>Glomeromycotina</taxon>
        <taxon>Glomeromycetes</taxon>
        <taxon>Diversisporales</taxon>
        <taxon>Gigasporaceae</taxon>
        <taxon>Racocetra</taxon>
    </lineage>
</organism>
<dbReference type="Proteomes" id="UP000789396">
    <property type="component" value="Unassembled WGS sequence"/>
</dbReference>
<feature type="non-terminal residue" evidence="2">
    <location>
        <position position="341"/>
    </location>
</feature>
<sequence length="341" mass="41096">MNDTSSLLQVREINSDTEEKVQSLEYQTVSETINTEKSKLVMELNDRNNIEICKVSLVPNYKIVNAGYEDYIFYEKVKYTIDEFLENQQKEIESLTEDNRLLEDYLSNEHKEINKDILALQKKIDKLEKWHLNKFILVINYDDEESVKAIKEKDMKKENHEIERIRKESLHLKQKNKLLKQENVRLRQKNKRVMNDCLLLKQENDRVRKESFLLREESLLLKQENDYLHLKKENDQNFTNSEHSSDIVKNKRKRRMLSDLEIRRLLNILNPIDPLLAYKWRQIFNSESDIEIIESRIKYLDKFIHKQLIPELKKETEYLSKVLKDNSVGEKIDKMMIEIYE</sequence>
<proteinExistence type="predicted"/>
<evidence type="ECO:0000256" key="1">
    <source>
        <dbReference type="SAM" id="Coils"/>
    </source>
</evidence>
<comment type="caution">
    <text evidence="2">The sequence shown here is derived from an EMBL/GenBank/DDBJ whole genome shotgun (WGS) entry which is preliminary data.</text>
</comment>
<dbReference type="AlphaFoldDB" id="A0A9N9DCC5"/>